<gene>
    <name evidence="2" type="ORF">AXF42_Ash020813</name>
</gene>
<dbReference type="PANTHER" id="PTHR33598:SF2">
    <property type="entry name" value="MAR-BINDING FILAMENT-LIKE PROTEIN"/>
    <property type="match status" value="1"/>
</dbReference>
<proteinExistence type="predicted"/>
<keyword evidence="1" id="KW-0175">Coiled coil</keyword>
<protein>
    <recommendedName>
        <fullName evidence="4">MAR-binding filament-like protein 1</fullName>
    </recommendedName>
</protein>
<evidence type="ECO:0000256" key="1">
    <source>
        <dbReference type="SAM" id="Coils"/>
    </source>
</evidence>
<name>A0A2I0AZP5_9ASPA</name>
<evidence type="ECO:0008006" key="4">
    <source>
        <dbReference type="Google" id="ProtNLM"/>
    </source>
</evidence>
<keyword evidence="3" id="KW-1185">Reference proteome</keyword>
<dbReference type="EMBL" id="KZ451933">
    <property type="protein sequence ID" value="PKA61005.1"/>
    <property type="molecule type" value="Genomic_DNA"/>
</dbReference>
<dbReference type="PANTHER" id="PTHR33598">
    <property type="entry name" value="OS02G0833400 PROTEIN"/>
    <property type="match status" value="1"/>
</dbReference>
<feature type="coiled-coil region" evidence="1">
    <location>
        <begin position="226"/>
        <end position="253"/>
    </location>
</feature>
<accession>A0A2I0AZP5</accession>
<dbReference type="InterPro" id="IPR008479">
    <property type="entry name" value="DUF760"/>
</dbReference>
<dbReference type="Pfam" id="PF05542">
    <property type="entry name" value="DUF760"/>
    <property type="match status" value="2"/>
</dbReference>
<dbReference type="Proteomes" id="UP000236161">
    <property type="component" value="Unassembled WGS sequence"/>
</dbReference>
<dbReference type="OrthoDB" id="4115at2759"/>
<reference evidence="2 3" key="1">
    <citation type="journal article" date="2017" name="Nature">
        <title>The Apostasia genome and the evolution of orchids.</title>
        <authorList>
            <person name="Zhang G.Q."/>
            <person name="Liu K.W."/>
            <person name="Li Z."/>
            <person name="Lohaus R."/>
            <person name="Hsiao Y.Y."/>
            <person name="Niu S.C."/>
            <person name="Wang J.Y."/>
            <person name="Lin Y.C."/>
            <person name="Xu Q."/>
            <person name="Chen L.J."/>
            <person name="Yoshida K."/>
            <person name="Fujiwara S."/>
            <person name="Wang Z.W."/>
            <person name="Zhang Y.Q."/>
            <person name="Mitsuda N."/>
            <person name="Wang M."/>
            <person name="Liu G.H."/>
            <person name="Pecoraro L."/>
            <person name="Huang H.X."/>
            <person name="Xiao X.J."/>
            <person name="Lin M."/>
            <person name="Wu X.Y."/>
            <person name="Wu W.L."/>
            <person name="Chen Y.Y."/>
            <person name="Chang S.B."/>
            <person name="Sakamoto S."/>
            <person name="Ohme-Takagi M."/>
            <person name="Yagi M."/>
            <person name="Zeng S.J."/>
            <person name="Shen C.Y."/>
            <person name="Yeh C.M."/>
            <person name="Luo Y.B."/>
            <person name="Tsai W.C."/>
            <person name="Van de Peer Y."/>
            <person name="Liu Z.J."/>
        </authorList>
    </citation>
    <scope>NUCLEOTIDE SEQUENCE [LARGE SCALE GENOMIC DNA]</scope>
    <source>
        <strain evidence="3">cv. Shenzhen</strain>
        <tissue evidence="2">Stem</tissue>
    </source>
</reference>
<dbReference type="AlphaFoldDB" id="A0A2I0AZP5"/>
<evidence type="ECO:0000313" key="2">
    <source>
        <dbReference type="EMBL" id="PKA61005.1"/>
    </source>
</evidence>
<evidence type="ECO:0000313" key="3">
    <source>
        <dbReference type="Proteomes" id="UP000236161"/>
    </source>
</evidence>
<sequence length="393" mass="44330">MPTVASCLPRALLRPPLAGIAASPRLYIFQSRIASARAPRSGILVAASAASFDELDSKGWSPQSSKKSLLSDLIQEIEPLDLNLIQKDVPAVTVDAMKRTISGMLGILPSDRFNVVVEALWKRLFKLLVSSMMTGYTLRNAEYRLSLERNLETFEDHHNKEEYLEKHEPQNLCNDYDKLQDRTPTLFDLSEGDDMLPNIDKGEVSVCGDICFEGSEELTLEAREYIRSLKFRLSSVEKELHEVKRKNSALQLQQFVGEEKNDLLDYLRSLQPEKVLELSEPTSSEVQEVIHSVAHGLLATLSPKMHSKLPFQSDSVPGVAFSFTKDECKELLENASIQLHPLVTVPRDYLARLLFWCLLMGHYLRGLEHRLELKQLLTIAGDPSSVTYDDLFS</sequence>
<organism evidence="2 3">
    <name type="scientific">Apostasia shenzhenica</name>
    <dbReference type="NCBI Taxonomy" id="1088818"/>
    <lineage>
        <taxon>Eukaryota</taxon>
        <taxon>Viridiplantae</taxon>
        <taxon>Streptophyta</taxon>
        <taxon>Embryophyta</taxon>
        <taxon>Tracheophyta</taxon>
        <taxon>Spermatophyta</taxon>
        <taxon>Magnoliopsida</taxon>
        <taxon>Liliopsida</taxon>
        <taxon>Asparagales</taxon>
        <taxon>Orchidaceae</taxon>
        <taxon>Apostasioideae</taxon>
        <taxon>Apostasia</taxon>
    </lineage>
</organism>